<evidence type="ECO:0000313" key="8">
    <source>
        <dbReference type="EMBL" id="MDR6246190.1"/>
    </source>
</evidence>
<dbReference type="Proteomes" id="UP001185028">
    <property type="component" value="Unassembled WGS sequence"/>
</dbReference>
<reference evidence="8 9" key="1">
    <citation type="submission" date="2023-07" db="EMBL/GenBank/DDBJ databases">
        <title>Genomic Encyclopedia of Type Strains, Phase IV (KMG-IV): sequencing the most valuable type-strain genomes for metagenomic binning, comparative biology and taxonomic classification.</title>
        <authorList>
            <person name="Goeker M."/>
        </authorList>
    </citation>
    <scope>NUCLEOTIDE SEQUENCE [LARGE SCALE GENOMIC DNA]</scope>
    <source>
        <strain evidence="8 9">DSM 22170</strain>
    </source>
</reference>
<keyword evidence="3" id="KW-0186">Copper</keyword>
<feature type="domain" description="Plastocyanin-like" evidence="7">
    <location>
        <begin position="153"/>
        <end position="261"/>
    </location>
</feature>
<dbReference type="EMBL" id="JAVDQH010000023">
    <property type="protein sequence ID" value="MDR6246190.1"/>
    <property type="molecule type" value="Genomic_DNA"/>
</dbReference>
<comment type="caution">
    <text evidence="8">The sequence shown here is derived from an EMBL/GenBank/DDBJ whole genome shotgun (WGS) entry which is preliminary data.</text>
</comment>
<evidence type="ECO:0000256" key="3">
    <source>
        <dbReference type="ARBA" id="ARBA00023008"/>
    </source>
</evidence>
<feature type="region of interest" description="Disordered" evidence="4">
    <location>
        <begin position="64"/>
        <end position="105"/>
    </location>
</feature>
<dbReference type="Pfam" id="PF00394">
    <property type="entry name" value="Cu-oxidase"/>
    <property type="match status" value="1"/>
</dbReference>
<dbReference type="RefSeq" id="WP_229685686.1">
    <property type="nucleotide sequence ID" value="NZ_BMMB01000003.1"/>
</dbReference>
<organism evidence="8 9">
    <name type="scientific">Paenibacillus hunanensis</name>
    <dbReference type="NCBI Taxonomy" id="539262"/>
    <lineage>
        <taxon>Bacteria</taxon>
        <taxon>Bacillati</taxon>
        <taxon>Bacillota</taxon>
        <taxon>Bacilli</taxon>
        <taxon>Bacillales</taxon>
        <taxon>Paenibacillaceae</taxon>
        <taxon>Paenibacillus</taxon>
    </lineage>
</organism>
<keyword evidence="5" id="KW-0472">Membrane</keyword>
<accession>A0ABU1J3V0</accession>
<dbReference type="PANTHER" id="PTHR11709:SF394">
    <property type="entry name" value="FI03373P-RELATED"/>
    <property type="match status" value="1"/>
</dbReference>
<evidence type="ECO:0000259" key="6">
    <source>
        <dbReference type="Pfam" id="PF00394"/>
    </source>
</evidence>
<evidence type="ECO:0000256" key="4">
    <source>
        <dbReference type="SAM" id="MobiDB-lite"/>
    </source>
</evidence>
<dbReference type="InterPro" id="IPR011707">
    <property type="entry name" value="Cu-oxidase-like_N"/>
</dbReference>
<keyword evidence="9" id="KW-1185">Reference proteome</keyword>
<keyword evidence="5" id="KW-0812">Transmembrane</keyword>
<evidence type="ECO:0000256" key="5">
    <source>
        <dbReference type="SAM" id="Phobius"/>
    </source>
</evidence>
<sequence length="413" mass="45000">MMEQLLIACMLLLFTWMIIKTIKQISSLHIYEPHAWKQKIDRVVIGCLLMTVLASWLITTSSMPTASADRMPDMPDMDASTTGTTTSMSTASSTDSSSTASTGADFNLTDTAMKQQNQSAVRLMNEQALSPTILPDGTKQFVLNASTFTWSLYPGKVMEGWGFNGGIPGSLIRVTVGDQVDIVVNNHLDEPMTVHWHGLQVPNAMDGVPGMPNPAIQPNGSFDYKFTVTKQMVGTHWYHSHYDDDFQVDAGMYGAIIVDDQPATQANQSTTATPASPSYDVDKLFMLGATKVDGADPENVFTINGKAYPYTPQMDIQKGQRVLLRLVNASAEDYHAITLDGYTLTIVAEDGQPLPDPQQVSVVSIAPSETLDVAFTATRAGDWWFHSTIASELSNPDDTADNMGGMMTLVHVK</sequence>
<dbReference type="SUPFAM" id="SSF49503">
    <property type="entry name" value="Cupredoxins"/>
    <property type="match status" value="2"/>
</dbReference>
<evidence type="ECO:0000259" key="7">
    <source>
        <dbReference type="Pfam" id="PF07732"/>
    </source>
</evidence>
<dbReference type="Pfam" id="PF07732">
    <property type="entry name" value="Cu-oxidase_3"/>
    <property type="match status" value="1"/>
</dbReference>
<dbReference type="InterPro" id="IPR001117">
    <property type="entry name" value="Cu-oxidase_2nd"/>
</dbReference>
<evidence type="ECO:0000256" key="1">
    <source>
        <dbReference type="ARBA" id="ARBA00022723"/>
    </source>
</evidence>
<dbReference type="PANTHER" id="PTHR11709">
    <property type="entry name" value="MULTI-COPPER OXIDASE"/>
    <property type="match status" value="1"/>
</dbReference>
<feature type="transmembrane region" description="Helical" evidence="5">
    <location>
        <begin position="40"/>
        <end position="58"/>
    </location>
</feature>
<keyword evidence="2" id="KW-0560">Oxidoreductase</keyword>
<dbReference type="InterPro" id="IPR008972">
    <property type="entry name" value="Cupredoxin"/>
</dbReference>
<keyword evidence="1" id="KW-0479">Metal-binding</keyword>
<name>A0ABU1J3V0_9BACL</name>
<evidence type="ECO:0000256" key="2">
    <source>
        <dbReference type="ARBA" id="ARBA00023002"/>
    </source>
</evidence>
<feature type="domain" description="Plastocyanin-like" evidence="6">
    <location>
        <begin position="297"/>
        <end position="397"/>
    </location>
</feature>
<gene>
    <name evidence="8" type="ORF">JOC58_004109</name>
</gene>
<dbReference type="Gene3D" id="2.60.40.420">
    <property type="entry name" value="Cupredoxins - blue copper proteins"/>
    <property type="match status" value="2"/>
</dbReference>
<dbReference type="InterPro" id="IPR045087">
    <property type="entry name" value="Cu-oxidase_fam"/>
</dbReference>
<dbReference type="CDD" id="cd04202">
    <property type="entry name" value="CuRO_D2_2dMcoN_like"/>
    <property type="match status" value="1"/>
</dbReference>
<proteinExistence type="predicted"/>
<keyword evidence="5" id="KW-1133">Transmembrane helix</keyword>
<protein>
    <submittedName>
        <fullName evidence="8">FtsP/CotA-like multicopper oxidase with cupredoxin domain</fullName>
    </submittedName>
</protein>
<evidence type="ECO:0000313" key="9">
    <source>
        <dbReference type="Proteomes" id="UP001185028"/>
    </source>
</evidence>
<dbReference type="CDD" id="cd13860">
    <property type="entry name" value="CuRO_1_2dMco_1"/>
    <property type="match status" value="1"/>
</dbReference>
<feature type="compositionally biased region" description="Low complexity" evidence="4">
    <location>
        <begin position="77"/>
        <end position="105"/>
    </location>
</feature>